<name>A0ABV3D937_9ACTN</name>
<dbReference type="PROSITE" id="PS50893">
    <property type="entry name" value="ABC_TRANSPORTER_2"/>
    <property type="match status" value="1"/>
</dbReference>
<dbReference type="EMBL" id="JBEZFP010000003">
    <property type="protein sequence ID" value="MEU8132260.1"/>
    <property type="molecule type" value="Genomic_DNA"/>
</dbReference>
<dbReference type="InterPro" id="IPR003439">
    <property type="entry name" value="ABC_transporter-like_ATP-bd"/>
</dbReference>
<evidence type="ECO:0000256" key="5">
    <source>
        <dbReference type="ARBA" id="ARBA00022741"/>
    </source>
</evidence>
<evidence type="ECO:0000256" key="4">
    <source>
        <dbReference type="ARBA" id="ARBA00022475"/>
    </source>
</evidence>
<dbReference type="GO" id="GO:0005524">
    <property type="term" value="F:ATP binding"/>
    <property type="evidence" value="ECO:0007669"/>
    <property type="project" value="UniProtKB-KW"/>
</dbReference>
<dbReference type="InterPro" id="IPR013563">
    <property type="entry name" value="Oligopep_ABC_C"/>
</dbReference>
<keyword evidence="5" id="KW-0547">Nucleotide-binding</keyword>
<dbReference type="Pfam" id="PF00005">
    <property type="entry name" value="ABC_tran"/>
    <property type="match status" value="1"/>
</dbReference>
<keyword evidence="3" id="KW-0813">Transport</keyword>
<evidence type="ECO:0000256" key="6">
    <source>
        <dbReference type="ARBA" id="ARBA00022840"/>
    </source>
</evidence>
<comment type="subcellular location">
    <subcellularLocation>
        <location evidence="1">Cell membrane</location>
        <topology evidence="1">Peripheral membrane protein</topology>
    </subcellularLocation>
</comment>
<organism evidence="9 10">
    <name type="scientific">Streptodolium elevatio</name>
    <dbReference type="NCBI Taxonomy" id="3157996"/>
    <lineage>
        <taxon>Bacteria</taxon>
        <taxon>Bacillati</taxon>
        <taxon>Actinomycetota</taxon>
        <taxon>Actinomycetes</taxon>
        <taxon>Kitasatosporales</taxon>
        <taxon>Streptomycetaceae</taxon>
        <taxon>Streptodolium</taxon>
    </lineage>
</organism>
<evidence type="ECO:0000256" key="7">
    <source>
        <dbReference type="ARBA" id="ARBA00023136"/>
    </source>
</evidence>
<dbReference type="RefSeq" id="WP_358347988.1">
    <property type="nucleotide sequence ID" value="NZ_JBEZFP010000003.1"/>
</dbReference>
<evidence type="ECO:0000256" key="3">
    <source>
        <dbReference type="ARBA" id="ARBA00022448"/>
    </source>
</evidence>
<dbReference type="InterPro" id="IPR003593">
    <property type="entry name" value="AAA+_ATPase"/>
</dbReference>
<dbReference type="Pfam" id="PF08352">
    <property type="entry name" value="oligo_HPY"/>
    <property type="match status" value="1"/>
</dbReference>
<dbReference type="PANTHER" id="PTHR43297:SF2">
    <property type="entry name" value="DIPEPTIDE TRANSPORT ATP-BINDING PROTEIN DPPD"/>
    <property type="match status" value="1"/>
</dbReference>
<evidence type="ECO:0000313" key="10">
    <source>
        <dbReference type="Proteomes" id="UP001551482"/>
    </source>
</evidence>
<dbReference type="InterPro" id="IPR050388">
    <property type="entry name" value="ABC_Ni/Peptide_Import"/>
</dbReference>
<dbReference type="InterPro" id="IPR017871">
    <property type="entry name" value="ABC_transporter-like_CS"/>
</dbReference>
<evidence type="ECO:0000256" key="1">
    <source>
        <dbReference type="ARBA" id="ARBA00004202"/>
    </source>
</evidence>
<proteinExistence type="inferred from homology"/>
<dbReference type="SMART" id="SM00382">
    <property type="entry name" value="AAA"/>
    <property type="match status" value="1"/>
</dbReference>
<dbReference type="PROSITE" id="PS00211">
    <property type="entry name" value="ABC_TRANSPORTER_1"/>
    <property type="match status" value="1"/>
</dbReference>
<protein>
    <submittedName>
        <fullName evidence="9">ABC transporter ATP-binding protein</fullName>
    </submittedName>
</protein>
<reference evidence="9 10" key="1">
    <citation type="submission" date="2024-06" db="EMBL/GenBank/DDBJ databases">
        <title>The Natural Products Discovery Center: Release of the First 8490 Sequenced Strains for Exploring Actinobacteria Biosynthetic Diversity.</title>
        <authorList>
            <person name="Kalkreuter E."/>
            <person name="Kautsar S.A."/>
            <person name="Yang D."/>
            <person name="Bader C.D."/>
            <person name="Teijaro C.N."/>
            <person name="Fluegel L."/>
            <person name="Davis C.M."/>
            <person name="Simpson J.R."/>
            <person name="Lauterbach L."/>
            <person name="Steele A.D."/>
            <person name="Gui C."/>
            <person name="Meng S."/>
            <person name="Li G."/>
            <person name="Viehrig K."/>
            <person name="Ye F."/>
            <person name="Su P."/>
            <person name="Kiefer A.F."/>
            <person name="Nichols A."/>
            <person name="Cepeda A.J."/>
            <person name="Yan W."/>
            <person name="Fan B."/>
            <person name="Jiang Y."/>
            <person name="Adhikari A."/>
            <person name="Zheng C.-J."/>
            <person name="Schuster L."/>
            <person name="Cowan T.M."/>
            <person name="Smanski M.J."/>
            <person name="Chevrette M.G."/>
            <person name="De Carvalho L.P.S."/>
            <person name="Shen B."/>
        </authorList>
    </citation>
    <scope>NUCLEOTIDE SEQUENCE [LARGE SCALE GENOMIC DNA]</scope>
    <source>
        <strain evidence="9 10">NPDC048946</strain>
    </source>
</reference>
<dbReference type="Gene3D" id="3.40.50.300">
    <property type="entry name" value="P-loop containing nucleotide triphosphate hydrolases"/>
    <property type="match status" value="1"/>
</dbReference>
<keyword evidence="6 9" id="KW-0067">ATP-binding</keyword>
<comment type="similarity">
    <text evidence="2">Belongs to the ABC transporter superfamily.</text>
</comment>
<keyword evidence="4" id="KW-1003">Cell membrane</keyword>
<sequence>MTAASAAPADRPALGREPLLEIRGLTVDYGEGPGAVHAVDNVDITLHRSETLGLAGESGSGKSTLAHAVTRLLRPPGAITGGQVLYHRRAKEGAAAGGHVSAPVDVLAMNRAELRAFRWEEIAIVFQSAMNALNPVHNVVAQISDTLRAHRPGITKAECRERAAQLLTTVGVPAARMRAYPHELSGGMRQRVMIAMALALDPDVLVLDEPTTALDVVVQRDVLAELVRLREEFGFAVLFITHDLSLLLEVADRVAIMYAGRLVESAPAYEIYHDPQHPYTKGLVGSFPPLRGPRRELTGIGGSPPDLRSLPPGCAFSPRCGHAFDRCTRDVPLLRVPPDDPERLVACHLDDPNGSADDNP</sequence>
<dbReference type="SUPFAM" id="SSF52540">
    <property type="entry name" value="P-loop containing nucleoside triphosphate hydrolases"/>
    <property type="match status" value="1"/>
</dbReference>
<accession>A0ABV3D937</accession>
<dbReference type="Proteomes" id="UP001551482">
    <property type="component" value="Unassembled WGS sequence"/>
</dbReference>
<feature type="domain" description="ABC transporter" evidence="8">
    <location>
        <begin position="22"/>
        <end position="284"/>
    </location>
</feature>
<keyword evidence="7" id="KW-0472">Membrane</keyword>
<dbReference type="NCBIfam" id="TIGR01727">
    <property type="entry name" value="oligo_HPY"/>
    <property type="match status" value="1"/>
</dbReference>
<evidence type="ECO:0000256" key="2">
    <source>
        <dbReference type="ARBA" id="ARBA00005417"/>
    </source>
</evidence>
<dbReference type="CDD" id="cd03257">
    <property type="entry name" value="ABC_NikE_OppD_transporters"/>
    <property type="match status" value="1"/>
</dbReference>
<dbReference type="InterPro" id="IPR027417">
    <property type="entry name" value="P-loop_NTPase"/>
</dbReference>
<evidence type="ECO:0000259" key="8">
    <source>
        <dbReference type="PROSITE" id="PS50893"/>
    </source>
</evidence>
<keyword evidence="10" id="KW-1185">Reference proteome</keyword>
<evidence type="ECO:0000313" key="9">
    <source>
        <dbReference type="EMBL" id="MEU8132260.1"/>
    </source>
</evidence>
<dbReference type="PANTHER" id="PTHR43297">
    <property type="entry name" value="OLIGOPEPTIDE TRANSPORT ATP-BINDING PROTEIN APPD"/>
    <property type="match status" value="1"/>
</dbReference>
<comment type="caution">
    <text evidence="9">The sequence shown here is derived from an EMBL/GenBank/DDBJ whole genome shotgun (WGS) entry which is preliminary data.</text>
</comment>
<gene>
    <name evidence="9" type="ORF">AB0C36_02000</name>
</gene>